<dbReference type="PANTHER" id="PTHR43401">
    <property type="entry name" value="L-THREONINE 3-DEHYDROGENASE"/>
    <property type="match status" value="1"/>
</dbReference>
<reference evidence="7" key="1">
    <citation type="journal article" date="2021" name="Microb. Physiol.">
        <title>Proteogenomic Insights into the Physiology of Marine, Sulfate-Reducing, Filamentous Desulfonema limicola and Desulfonema magnum.</title>
        <authorList>
            <person name="Schnaars V."/>
            <person name="Wohlbrand L."/>
            <person name="Scheve S."/>
            <person name="Hinrichs C."/>
            <person name="Reinhardt R."/>
            <person name="Rabus R."/>
        </authorList>
    </citation>
    <scope>NUCLEOTIDE SEQUENCE</scope>
    <source>
        <strain evidence="7">5ac10</strain>
    </source>
</reference>
<dbReference type="PANTHER" id="PTHR43401:SF2">
    <property type="entry name" value="L-THREONINE 3-DEHYDROGENASE"/>
    <property type="match status" value="1"/>
</dbReference>
<dbReference type="InterPro" id="IPR050129">
    <property type="entry name" value="Zn_alcohol_dh"/>
</dbReference>
<keyword evidence="2" id="KW-0479">Metal-binding</keyword>
<dbReference type="InterPro" id="IPR036291">
    <property type="entry name" value="NAD(P)-bd_dom_sf"/>
</dbReference>
<gene>
    <name evidence="7" type="ORF">dnl_19330</name>
</gene>
<dbReference type="GO" id="GO:0046872">
    <property type="term" value="F:metal ion binding"/>
    <property type="evidence" value="ECO:0007669"/>
    <property type="project" value="UniProtKB-KW"/>
</dbReference>
<keyword evidence="8" id="KW-1185">Reference proteome</keyword>
<dbReference type="AlphaFoldDB" id="A0A975B6F9"/>
<accession>A0A975B6F9</accession>
<dbReference type="Gene3D" id="3.90.180.10">
    <property type="entry name" value="Medium-chain alcohol dehydrogenases, catalytic domain"/>
    <property type="match status" value="1"/>
</dbReference>
<evidence type="ECO:0000313" key="7">
    <source>
        <dbReference type="EMBL" id="QTA79657.1"/>
    </source>
</evidence>
<dbReference type="InterPro" id="IPR013154">
    <property type="entry name" value="ADH-like_N"/>
</dbReference>
<dbReference type="Gene3D" id="3.40.50.720">
    <property type="entry name" value="NAD(P)-binding Rossmann-like Domain"/>
    <property type="match status" value="1"/>
</dbReference>
<proteinExistence type="predicted"/>
<dbReference type="SUPFAM" id="SSF51735">
    <property type="entry name" value="NAD(P)-binding Rossmann-fold domains"/>
    <property type="match status" value="1"/>
</dbReference>
<comment type="cofactor">
    <cofactor evidence="1">
        <name>Zn(2+)</name>
        <dbReference type="ChEBI" id="CHEBI:29105"/>
    </cofactor>
</comment>
<evidence type="ECO:0000256" key="3">
    <source>
        <dbReference type="ARBA" id="ARBA00022833"/>
    </source>
</evidence>
<dbReference type="GO" id="GO:0016491">
    <property type="term" value="F:oxidoreductase activity"/>
    <property type="evidence" value="ECO:0007669"/>
    <property type="project" value="UniProtKB-KW"/>
</dbReference>
<evidence type="ECO:0000256" key="1">
    <source>
        <dbReference type="ARBA" id="ARBA00001947"/>
    </source>
</evidence>
<evidence type="ECO:0000256" key="2">
    <source>
        <dbReference type="ARBA" id="ARBA00022723"/>
    </source>
</evidence>
<protein>
    <submittedName>
        <fullName evidence="7">Alcohol dehydrogenase family protein</fullName>
    </submittedName>
</protein>
<dbReference type="InterPro" id="IPR011032">
    <property type="entry name" value="GroES-like_sf"/>
</dbReference>
<dbReference type="SUPFAM" id="SSF50129">
    <property type="entry name" value="GroES-like"/>
    <property type="match status" value="1"/>
</dbReference>
<feature type="domain" description="Alcohol dehydrogenase-like N-terminal" evidence="5">
    <location>
        <begin position="24"/>
        <end position="125"/>
    </location>
</feature>
<keyword evidence="3" id="KW-0862">Zinc</keyword>
<dbReference type="Proteomes" id="UP000663720">
    <property type="component" value="Chromosome"/>
</dbReference>
<organism evidence="7 8">
    <name type="scientific">Desulfonema limicola</name>
    <dbReference type="NCBI Taxonomy" id="45656"/>
    <lineage>
        <taxon>Bacteria</taxon>
        <taxon>Pseudomonadati</taxon>
        <taxon>Thermodesulfobacteriota</taxon>
        <taxon>Desulfobacteria</taxon>
        <taxon>Desulfobacterales</taxon>
        <taxon>Desulfococcaceae</taxon>
        <taxon>Desulfonema</taxon>
    </lineage>
</organism>
<dbReference type="EMBL" id="CP061799">
    <property type="protein sequence ID" value="QTA79657.1"/>
    <property type="molecule type" value="Genomic_DNA"/>
</dbReference>
<dbReference type="Pfam" id="PF16912">
    <property type="entry name" value="Glu_dehyd_C"/>
    <property type="match status" value="1"/>
</dbReference>
<dbReference type="Pfam" id="PF08240">
    <property type="entry name" value="ADH_N"/>
    <property type="match status" value="1"/>
</dbReference>
<dbReference type="InterPro" id="IPR031640">
    <property type="entry name" value="Glu_dehyd_C"/>
</dbReference>
<evidence type="ECO:0000313" key="8">
    <source>
        <dbReference type="Proteomes" id="UP000663720"/>
    </source>
</evidence>
<dbReference type="RefSeq" id="WP_207691383.1">
    <property type="nucleotide sequence ID" value="NZ_CP061799.1"/>
</dbReference>
<evidence type="ECO:0000256" key="4">
    <source>
        <dbReference type="ARBA" id="ARBA00023002"/>
    </source>
</evidence>
<sequence length="320" mass="35266">MKSLILEKTGLLKQENIPIPVCSNTEVLFKITHCALCRTDAKMWKSGHRDLILPRILGHEICGFIENQKDKPFVVWPGKSCCVCAQCSAGYENLCDKMEITGFHKHGGLAEYAAVPVSSLIPVPENLPKDLACLAEPAACALNALEQAEPVENKKVLIYGAGPVGLLTAIAAVSKKAEPFIFDINPQRMEQAAKILAGLEIEITETYKDFDIVINASPSPDTFLNGLKHLKPNGVFCLFSGLTGNHSFSITDINEIHYRQLRLTGAYGCTFRQMEKALKILSDYKTQIQMIIESHIKLEDVQAVFEKILSGTALKHVVVM</sequence>
<evidence type="ECO:0000259" key="6">
    <source>
        <dbReference type="Pfam" id="PF16912"/>
    </source>
</evidence>
<feature type="domain" description="Glucose dehydrogenase C-terminal" evidence="6">
    <location>
        <begin position="130"/>
        <end position="307"/>
    </location>
</feature>
<name>A0A975B6F9_9BACT</name>
<keyword evidence="4" id="KW-0560">Oxidoreductase</keyword>
<dbReference type="KEGG" id="dli:dnl_19330"/>
<evidence type="ECO:0000259" key="5">
    <source>
        <dbReference type="Pfam" id="PF08240"/>
    </source>
</evidence>